<evidence type="ECO:0000313" key="7">
    <source>
        <dbReference type="EMBL" id="EGT40982.1"/>
    </source>
</evidence>
<dbReference type="eggNOG" id="KOG1724">
    <property type="taxonomic scope" value="Eukaryota"/>
</dbReference>
<dbReference type="PANTHER" id="PTHR11165">
    <property type="entry name" value="SKP1"/>
    <property type="match status" value="1"/>
</dbReference>
<dbReference type="UniPathway" id="UPA00143"/>
<dbReference type="FunFam" id="3.30.710.10:FF:000124">
    <property type="entry name" value="Protein CBG09126"/>
    <property type="match status" value="1"/>
</dbReference>
<organism evidence="8">
    <name type="scientific">Caenorhabditis brenneri</name>
    <name type="common">Nematode worm</name>
    <dbReference type="NCBI Taxonomy" id="135651"/>
    <lineage>
        <taxon>Eukaryota</taxon>
        <taxon>Metazoa</taxon>
        <taxon>Ecdysozoa</taxon>
        <taxon>Nematoda</taxon>
        <taxon>Chromadorea</taxon>
        <taxon>Rhabditida</taxon>
        <taxon>Rhabditina</taxon>
        <taxon>Rhabditomorpha</taxon>
        <taxon>Rhabditoidea</taxon>
        <taxon>Rhabditidae</taxon>
        <taxon>Peloderinae</taxon>
        <taxon>Caenorhabditis</taxon>
    </lineage>
</organism>
<proteinExistence type="inferred from homology"/>
<evidence type="ECO:0000256" key="3">
    <source>
        <dbReference type="PIRNR" id="PIRNR028729"/>
    </source>
</evidence>
<dbReference type="SMART" id="SM00512">
    <property type="entry name" value="Skp1"/>
    <property type="match status" value="1"/>
</dbReference>
<gene>
    <name evidence="7" type="ORF">CAEBREN_21719</name>
</gene>
<dbReference type="HOGENOM" id="CLU_059252_1_0_1"/>
<comment type="pathway">
    <text evidence="3">Protein modification; protein ubiquitination.</text>
</comment>
<comment type="function">
    <text evidence="3">Probable essential component of SCF (SKP1-CUL1-F-box protein) E3 ubiquitin-protein ligase complexes, which mediate the ubiquitination and subsequent proteasomal degradation of target proteins. Regulates cell proliferation during embryonic and larval development.</text>
</comment>
<dbReference type="EMBL" id="GL379806">
    <property type="protein sequence ID" value="EGT40982.1"/>
    <property type="molecule type" value="Genomic_DNA"/>
</dbReference>
<dbReference type="InterPro" id="IPR011333">
    <property type="entry name" value="SKP1/BTB/POZ_sf"/>
</dbReference>
<protein>
    <recommendedName>
        <fullName evidence="3">Skp1-related protein</fullName>
    </recommendedName>
</protein>
<dbReference type="OrthoDB" id="5867496at2759"/>
<dbReference type="STRING" id="135651.G0MQ98"/>
<dbReference type="InterPro" id="IPR016897">
    <property type="entry name" value="SKP1"/>
</dbReference>
<dbReference type="InterPro" id="IPR016073">
    <property type="entry name" value="Skp1_comp_POZ"/>
</dbReference>
<accession>G0MQ98</accession>
<evidence type="ECO:0000256" key="2">
    <source>
        <dbReference type="ARBA" id="ARBA00022786"/>
    </source>
</evidence>
<dbReference type="Pfam" id="PF01466">
    <property type="entry name" value="Skp1"/>
    <property type="match status" value="1"/>
</dbReference>
<evidence type="ECO:0000313" key="8">
    <source>
        <dbReference type="Proteomes" id="UP000008068"/>
    </source>
</evidence>
<dbReference type="GO" id="GO:0016567">
    <property type="term" value="P:protein ubiquitination"/>
    <property type="evidence" value="ECO:0007669"/>
    <property type="project" value="UniProtKB-UniPathway"/>
</dbReference>
<evidence type="ECO:0000256" key="4">
    <source>
        <dbReference type="SAM" id="MobiDB-lite"/>
    </source>
</evidence>
<dbReference type="Gene3D" id="3.30.710.10">
    <property type="entry name" value="Potassium Channel Kv1.1, Chain A"/>
    <property type="match status" value="1"/>
</dbReference>
<dbReference type="InParanoid" id="G0MQ98"/>
<dbReference type="OMA" id="SWDEAFI"/>
<dbReference type="InterPro" id="IPR036296">
    <property type="entry name" value="SKP1-like_dim_sf"/>
</dbReference>
<dbReference type="AlphaFoldDB" id="G0MQ98"/>
<reference evidence="8" key="1">
    <citation type="submission" date="2011-07" db="EMBL/GenBank/DDBJ databases">
        <authorList>
            <consortium name="Caenorhabditis brenneri Sequencing and Analysis Consortium"/>
            <person name="Wilson R.K."/>
        </authorList>
    </citation>
    <scope>NUCLEOTIDE SEQUENCE [LARGE SCALE GENOMIC DNA]</scope>
    <source>
        <strain evidence="8">PB2801</strain>
    </source>
</reference>
<dbReference type="PIRSF" id="PIRSF028729">
    <property type="entry name" value="E3_ubiquit_lig_SCF_Skp"/>
    <property type="match status" value="1"/>
</dbReference>
<dbReference type="SUPFAM" id="SSF54695">
    <property type="entry name" value="POZ domain"/>
    <property type="match status" value="1"/>
</dbReference>
<dbReference type="SUPFAM" id="SSF81382">
    <property type="entry name" value="Skp1 dimerisation domain-like"/>
    <property type="match status" value="1"/>
</dbReference>
<dbReference type="InterPro" id="IPR016072">
    <property type="entry name" value="Skp1_comp_dimer"/>
</dbReference>
<feature type="domain" description="SKP1 component dimerisation" evidence="5">
    <location>
        <begin position="134"/>
        <end position="172"/>
    </location>
</feature>
<dbReference type="CDD" id="cd18322">
    <property type="entry name" value="BTB_POZ_SKP1"/>
    <property type="match status" value="1"/>
</dbReference>
<sequence>MADEAEPLVAALGAEPAAPAADAAAPEIFYQIESKDNKIFRFSELAIQQADTLNIMVQTMGYDAKGIIPLENIDGDTLNLVFKWCEHHAGEPIPEDDEDVPQNVVIPPWDEELMEIDNKQLFNLICAANYLNVKQLLNVACKKVANMVTGRTPEEMRIIFGIPSDEEDEAATAAAKAAREDPQEGPSNA</sequence>
<keyword evidence="2 3" id="KW-0833">Ubl conjugation pathway</keyword>
<comment type="similarity">
    <text evidence="1 3">Belongs to the SKP1 family.</text>
</comment>
<dbReference type="InterPro" id="IPR001232">
    <property type="entry name" value="SKP1-like"/>
</dbReference>
<evidence type="ECO:0000259" key="5">
    <source>
        <dbReference type="Pfam" id="PF01466"/>
    </source>
</evidence>
<dbReference type="Proteomes" id="UP000008068">
    <property type="component" value="Unassembled WGS sequence"/>
</dbReference>
<evidence type="ECO:0000256" key="1">
    <source>
        <dbReference type="ARBA" id="ARBA00009993"/>
    </source>
</evidence>
<dbReference type="GO" id="GO:0006511">
    <property type="term" value="P:ubiquitin-dependent protein catabolic process"/>
    <property type="evidence" value="ECO:0007669"/>
    <property type="project" value="InterPro"/>
</dbReference>
<name>G0MQ98_CAEBE</name>
<feature type="domain" description="SKP1 component POZ" evidence="6">
    <location>
        <begin position="32"/>
        <end position="88"/>
    </location>
</feature>
<keyword evidence="8" id="KW-1185">Reference proteome</keyword>
<feature type="region of interest" description="Disordered" evidence="4">
    <location>
        <begin position="167"/>
        <end position="189"/>
    </location>
</feature>
<dbReference type="Pfam" id="PF03931">
    <property type="entry name" value="Skp1_POZ"/>
    <property type="match status" value="1"/>
</dbReference>
<evidence type="ECO:0000259" key="6">
    <source>
        <dbReference type="Pfam" id="PF03931"/>
    </source>
</evidence>